<accession>A0ACA9P9N9</accession>
<name>A0ACA9P9N9_9GLOM</name>
<protein>
    <submittedName>
        <fullName evidence="1">5383_t:CDS:1</fullName>
    </submittedName>
</protein>
<gene>
    <name evidence="1" type="ORF">SPELUC_LOCUS10967</name>
</gene>
<feature type="non-terminal residue" evidence="1">
    <location>
        <position position="271"/>
    </location>
</feature>
<dbReference type="Proteomes" id="UP000789366">
    <property type="component" value="Unassembled WGS sequence"/>
</dbReference>
<comment type="caution">
    <text evidence="1">The sequence shown here is derived from an EMBL/GenBank/DDBJ whole genome shotgun (WGS) entry which is preliminary data.</text>
</comment>
<proteinExistence type="predicted"/>
<keyword evidence="2" id="KW-1185">Reference proteome</keyword>
<sequence length="271" mass="30998">MPCHVDTIVKVNQVHQTYKEDSKLIVVWVIGVYPVRCEDCELEMVLFISTVGEERDPNTQAVFEKNKYYCIGGKMTVASSTHLTIKRDSGSNRCPLKVSLVGIIQEVSMKINNENAIVNVLVNDYAEQSYNFTVKTVFPYCNPRFKHLMNSIRSNESVLFVVGQMETEPASYKSVCLRLLSAYQSVNEDLSKISKVENLYSAEEKVKNENDCIEYPDSYTEFVNICDEEGIINNDKYEETAIYNNEKHMCSHKRSTKGKEKMISPVVHNTR</sequence>
<dbReference type="EMBL" id="CAJVPW010021871">
    <property type="protein sequence ID" value="CAG8695110.1"/>
    <property type="molecule type" value="Genomic_DNA"/>
</dbReference>
<evidence type="ECO:0000313" key="2">
    <source>
        <dbReference type="Proteomes" id="UP000789366"/>
    </source>
</evidence>
<reference evidence="1" key="1">
    <citation type="submission" date="2021-06" db="EMBL/GenBank/DDBJ databases">
        <authorList>
            <person name="Kallberg Y."/>
            <person name="Tangrot J."/>
            <person name="Rosling A."/>
        </authorList>
    </citation>
    <scope>NUCLEOTIDE SEQUENCE</scope>
    <source>
        <strain evidence="1">28 12/20/2015</strain>
    </source>
</reference>
<evidence type="ECO:0000313" key="1">
    <source>
        <dbReference type="EMBL" id="CAG8695110.1"/>
    </source>
</evidence>
<organism evidence="1 2">
    <name type="scientific">Cetraspora pellucida</name>
    <dbReference type="NCBI Taxonomy" id="1433469"/>
    <lineage>
        <taxon>Eukaryota</taxon>
        <taxon>Fungi</taxon>
        <taxon>Fungi incertae sedis</taxon>
        <taxon>Mucoromycota</taxon>
        <taxon>Glomeromycotina</taxon>
        <taxon>Glomeromycetes</taxon>
        <taxon>Diversisporales</taxon>
        <taxon>Gigasporaceae</taxon>
        <taxon>Cetraspora</taxon>
    </lineage>
</organism>